<reference evidence="1" key="1">
    <citation type="submission" date="2020-03" db="EMBL/GenBank/DDBJ databases">
        <authorList>
            <person name="He L."/>
        </authorList>
    </citation>
    <scope>NUCLEOTIDE SEQUENCE</scope>
    <source>
        <strain evidence="1">CkLH20</strain>
    </source>
</reference>
<evidence type="ECO:0000313" key="1">
    <source>
        <dbReference type="EMBL" id="KAF9873670.1"/>
    </source>
</evidence>
<dbReference type="EMBL" id="JAATWM020000030">
    <property type="protein sequence ID" value="KAF9873670.1"/>
    <property type="molecule type" value="Genomic_DNA"/>
</dbReference>
<organism evidence="1 2">
    <name type="scientific">Colletotrichum karsti</name>
    <dbReference type="NCBI Taxonomy" id="1095194"/>
    <lineage>
        <taxon>Eukaryota</taxon>
        <taxon>Fungi</taxon>
        <taxon>Dikarya</taxon>
        <taxon>Ascomycota</taxon>
        <taxon>Pezizomycotina</taxon>
        <taxon>Sordariomycetes</taxon>
        <taxon>Hypocreomycetidae</taxon>
        <taxon>Glomerellales</taxon>
        <taxon>Glomerellaceae</taxon>
        <taxon>Colletotrichum</taxon>
        <taxon>Colletotrichum boninense species complex</taxon>
    </lineage>
</organism>
<dbReference type="GeneID" id="62164569"/>
<comment type="caution">
    <text evidence="1">The sequence shown here is derived from an EMBL/GenBank/DDBJ whole genome shotgun (WGS) entry which is preliminary data.</text>
</comment>
<dbReference type="RefSeq" id="XP_038743131.1">
    <property type="nucleotide sequence ID" value="XM_038891495.1"/>
</dbReference>
<protein>
    <submittedName>
        <fullName evidence="1">Uncharacterized protein</fullName>
    </submittedName>
</protein>
<sequence>MRLFKRTSNNKKVMSTSAEYDKGCTTEEITDFVILNNDNNNNNKSSSSRQLQQSDIKALMASHEALDTYEEELTAMEKAFSYQMKIVGEFHLDREIDLNNNIATLEGGKRTGKA</sequence>
<proteinExistence type="predicted"/>
<gene>
    <name evidence="1" type="ORF">CkaCkLH20_08780</name>
</gene>
<dbReference type="Proteomes" id="UP000781932">
    <property type="component" value="Unassembled WGS sequence"/>
</dbReference>
<name>A0A9P6I7X5_9PEZI</name>
<dbReference type="AlphaFoldDB" id="A0A9P6I7X5"/>
<accession>A0A9P6I7X5</accession>
<keyword evidence="2" id="KW-1185">Reference proteome</keyword>
<reference evidence="1" key="2">
    <citation type="submission" date="2020-11" db="EMBL/GenBank/DDBJ databases">
        <title>Whole genome sequencing of Colletotrichum sp.</title>
        <authorList>
            <person name="Li H."/>
        </authorList>
    </citation>
    <scope>NUCLEOTIDE SEQUENCE</scope>
    <source>
        <strain evidence="1">CkLH20</strain>
    </source>
</reference>
<evidence type="ECO:0000313" key="2">
    <source>
        <dbReference type="Proteomes" id="UP000781932"/>
    </source>
</evidence>